<dbReference type="EMBL" id="MHIW01000031">
    <property type="protein sequence ID" value="OGY58310.1"/>
    <property type="molecule type" value="Genomic_DNA"/>
</dbReference>
<evidence type="ECO:0008006" key="4">
    <source>
        <dbReference type="Google" id="ProtNLM"/>
    </source>
</evidence>
<comment type="caution">
    <text evidence="2">The sequence shown here is derived from an EMBL/GenBank/DDBJ whole genome shotgun (WGS) entry which is preliminary data.</text>
</comment>
<evidence type="ECO:0000313" key="2">
    <source>
        <dbReference type="EMBL" id="OGY58310.1"/>
    </source>
</evidence>
<feature type="transmembrane region" description="Helical" evidence="1">
    <location>
        <begin position="44"/>
        <end position="66"/>
    </location>
</feature>
<protein>
    <recommendedName>
        <fullName evidence="4">DUF5808 domain-containing protein</fullName>
    </recommendedName>
</protein>
<dbReference type="AlphaFoldDB" id="A0A1G1Z337"/>
<organism evidence="2 3">
    <name type="scientific">Candidatus Colwellbacteria bacterium RIFCSPHIGHO2_12_FULL_43_12</name>
    <dbReference type="NCBI Taxonomy" id="1797688"/>
    <lineage>
        <taxon>Bacteria</taxon>
        <taxon>Candidatus Colwelliibacteriota</taxon>
    </lineage>
</organism>
<accession>A0A1G1Z337</accession>
<sequence>MRLIKFLRLTSGRNHAIYETDKGTIVRKPIGQIVTPFYWDAKSVIALIAMIIVAALLWSIPVVAWIKF</sequence>
<reference evidence="2 3" key="1">
    <citation type="journal article" date="2016" name="Nat. Commun.">
        <title>Thousands of microbial genomes shed light on interconnected biogeochemical processes in an aquifer system.</title>
        <authorList>
            <person name="Anantharaman K."/>
            <person name="Brown C.T."/>
            <person name="Hug L.A."/>
            <person name="Sharon I."/>
            <person name="Castelle C.J."/>
            <person name="Probst A.J."/>
            <person name="Thomas B.C."/>
            <person name="Singh A."/>
            <person name="Wilkins M.J."/>
            <person name="Karaoz U."/>
            <person name="Brodie E.L."/>
            <person name="Williams K.H."/>
            <person name="Hubbard S.S."/>
            <person name="Banfield J.F."/>
        </authorList>
    </citation>
    <scope>NUCLEOTIDE SEQUENCE [LARGE SCALE GENOMIC DNA]</scope>
</reference>
<gene>
    <name evidence="2" type="ORF">A3E61_01610</name>
</gene>
<keyword evidence="1" id="KW-0472">Membrane</keyword>
<dbReference type="Proteomes" id="UP000178259">
    <property type="component" value="Unassembled WGS sequence"/>
</dbReference>
<evidence type="ECO:0000256" key="1">
    <source>
        <dbReference type="SAM" id="Phobius"/>
    </source>
</evidence>
<proteinExistence type="predicted"/>
<evidence type="ECO:0000313" key="3">
    <source>
        <dbReference type="Proteomes" id="UP000178259"/>
    </source>
</evidence>
<keyword evidence="1" id="KW-0812">Transmembrane</keyword>
<name>A0A1G1Z337_9BACT</name>
<keyword evidence="1" id="KW-1133">Transmembrane helix</keyword>